<reference evidence="1" key="1">
    <citation type="submission" date="2022-11" db="EMBL/GenBank/DDBJ databases">
        <authorList>
            <person name="Petersen C."/>
        </authorList>
    </citation>
    <scope>NUCLEOTIDE SEQUENCE</scope>
    <source>
        <strain evidence="1">IBT 21917</strain>
    </source>
</reference>
<gene>
    <name evidence="1" type="ORF">N7492_004724</name>
</gene>
<proteinExistence type="predicted"/>
<organism evidence="1 2">
    <name type="scientific">Penicillium capsulatum</name>
    <dbReference type="NCBI Taxonomy" id="69766"/>
    <lineage>
        <taxon>Eukaryota</taxon>
        <taxon>Fungi</taxon>
        <taxon>Dikarya</taxon>
        <taxon>Ascomycota</taxon>
        <taxon>Pezizomycotina</taxon>
        <taxon>Eurotiomycetes</taxon>
        <taxon>Eurotiomycetidae</taxon>
        <taxon>Eurotiales</taxon>
        <taxon>Aspergillaceae</taxon>
        <taxon>Penicillium</taxon>
    </lineage>
</organism>
<sequence length="329" mass="38011">MDYLQTLPVELILLILQFVDEFTGLESLIEASPRIRAVVNAYPCRVLAKIFEAQPKELNELLCADMVIRMGTVPWPDVLQGLERERRLYRHHTPPCYTLTDVLQGATTEDKKSSAHKLIQTGSKAQKITHACLTAFYKPVEVSITNYKRMLPRWYASWDPHILETEYIRVNRLILLIAIYSDVRNAGPPPLSKRSHRSKKEKRAIAAKRAQKLRIIDRKYPFLFPTRDMMSLGATLKDLGLCMDWTFSGVATEIPYLASLHENEFSSKQACPSPSFREYLDKRFFWHSDCKKRGCWLLFRFPAAGDLTLQNSKYHVPFRMQSGVPFNNK</sequence>
<protein>
    <recommendedName>
        <fullName evidence="3">F-box domain-containing protein</fullName>
    </recommendedName>
</protein>
<evidence type="ECO:0000313" key="1">
    <source>
        <dbReference type="EMBL" id="KAJ5172131.1"/>
    </source>
</evidence>
<dbReference type="Proteomes" id="UP001146351">
    <property type="component" value="Unassembled WGS sequence"/>
</dbReference>
<accession>A0A9W9I8D9</accession>
<reference evidence="1" key="2">
    <citation type="journal article" date="2023" name="IMA Fungus">
        <title>Comparative genomic study of the Penicillium genus elucidates a diverse pangenome and 15 lateral gene transfer events.</title>
        <authorList>
            <person name="Petersen C."/>
            <person name="Sorensen T."/>
            <person name="Nielsen M.R."/>
            <person name="Sondergaard T.E."/>
            <person name="Sorensen J.L."/>
            <person name="Fitzpatrick D.A."/>
            <person name="Frisvad J.C."/>
            <person name="Nielsen K.L."/>
        </authorList>
    </citation>
    <scope>NUCLEOTIDE SEQUENCE</scope>
    <source>
        <strain evidence="1">IBT 21917</strain>
    </source>
</reference>
<evidence type="ECO:0000313" key="2">
    <source>
        <dbReference type="Proteomes" id="UP001146351"/>
    </source>
</evidence>
<name>A0A9W9I8D9_9EURO</name>
<keyword evidence="2" id="KW-1185">Reference proteome</keyword>
<dbReference type="AlphaFoldDB" id="A0A9W9I8D9"/>
<dbReference type="OrthoDB" id="4358152at2759"/>
<dbReference type="EMBL" id="JAPQKO010000003">
    <property type="protein sequence ID" value="KAJ5172131.1"/>
    <property type="molecule type" value="Genomic_DNA"/>
</dbReference>
<evidence type="ECO:0008006" key="3">
    <source>
        <dbReference type="Google" id="ProtNLM"/>
    </source>
</evidence>
<comment type="caution">
    <text evidence="1">The sequence shown here is derived from an EMBL/GenBank/DDBJ whole genome shotgun (WGS) entry which is preliminary data.</text>
</comment>